<proteinExistence type="predicted"/>
<organism evidence="1 2">
    <name type="scientific">Phenylobacterium deserti</name>
    <dbReference type="NCBI Taxonomy" id="1914756"/>
    <lineage>
        <taxon>Bacteria</taxon>
        <taxon>Pseudomonadati</taxon>
        <taxon>Pseudomonadota</taxon>
        <taxon>Alphaproteobacteria</taxon>
        <taxon>Caulobacterales</taxon>
        <taxon>Caulobacteraceae</taxon>
        <taxon>Phenylobacterium</taxon>
    </lineage>
</organism>
<evidence type="ECO:0000313" key="1">
    <source>
        <dbReference type="EMBL" id="RAK58054.1"/>
    </source>
</evidence>
<evidence type="ECO:0000313" key="2">
    <source>
        <dbReference type="Proteomes" id="UP000249725"/>
    </source>
</evidence>
<keyword evidence="2" id="KW-1185">Reference proteome</keyword>
<comment type="caution">
    <text evidence="1">The sequence shown here is derived from an EMBL/GenBank/DDBJ whole genome shotgun (WGS) entry which is preliminary data.</text>
</comment>
<dbReference type="OrthoDB" id="7211037at2"/>
<name>A0A328AWU8_9CAUL</name>
<accession>A0A328AWU8</accession>
<reference evidence="2" key="1">
    <citation type="submission" date="2018-05" db="EMBL/GenBank/DDBJ databases">
        <authorList>
            <person name="Li X."/>
        </authorList>
    </citation>
    <scope>NUCLEOTIDE SEQUENCE [LARGE SCALE GENOMIC DNA]</scope>
    <source>
        <strain evidence="2">YIM 73061</strain>
    </source>
</reference>
<dbReference type="AlphaFoldDB" id="A0A328AWU8"/>
<dbReference type="Proteomes" id="UP000249725">
    <property type="component" value="Unassembled WGS sequence"/>
</dbReference>
<dbReference type="RefSeq" id="WP_111514504.1">
    <property type="nucleotide sequence ID" value="NZ_QFYR01000001.1"/>
</dbReference>
<dbReference type="EMBL" id="QFYR01000001">
    <property type="protein sequence ID" value="RAK58054.1"/>
    <property type="molecule type" value="Genomic_DNA"/>
</dbReference>
<gene>
    <name evidence="1" type="ORF">DJ018_09135</name>
</gene>
<protein>
    <submittedName>
        <fullName evidence="1">Uncharacterized protein</fullName>
    </submittedName>
</protein>
<sequence>MTIATPATDTRIKQIRQWIATAEGRGLVRSDMTLHLSNRDLSGLKRNSGVRIDEISFSEGVMSFLGVAIAPEAAASSRLDTSANASA</sequence>